<evidence type="ECO:0000313" key="3">
    <source>
        <dbReference type="Proteomes" id="UP000186914"/>
    </source>
</evidence>
<organism evidence="2 3">
    <name type="scientific">Haladaptatus litoreus</name>
    <dbReference type="NCBI Taxonomy" id="553468"/>
    <lineage>
        <taxon>Archaea</taxon>
        <taxon>Methanobacteriati</taxon>
        <taxon>Methanobacteriota</taxon>
        <taxon>Stenosarchaea group</taxon>
        <taxon>Halobacteria</taxon>
        <taxon>Halobacteriales</taxon>
        <taxon>Haladaptataceae</taxon>
        <taxon>Haladaptatus</taxon>
    </lineage>
</organism>
<evidence type="ECO:0000313" key="2">
    <source>
        <dbReference type="EMBL" id="SIR77458.1"/>
    </source>
</evidence>
<feature type="transmembrane region" description="Helical" evidence="1">
    <location>
        <begin position="36"/>
        <end position="55"/>
    </location>
</feature>
<dbReference type="AlphaFoldDB" id="A0A1N7DNZ7"/>
<accession>A0A1N7DNZ7</accession>
<evidence type="ECO:0000256" key="1">
    <source>
        <dbReference type="SAM" id="Phobius"/>
    </source>
</evidence>
<dbReference type="Proteomes" id="UP000186914">
    <property type="component" value="Unassembled WGS sequence"/>
</dbReference>
<gene>
    <name evidence="2" type="ORF">SAMN05421858_3782</name>
</gene>
<name>A0A1N7DNZ7_9EURY</name>
<reference evidence="3" key="1">
    <citation type="submission" date="2017-01" db="EMBL/GenBank/DDBJ databases">
        <authorList>
            <person name="Varghese N."/>
            <person name="Submissions S."/>
        </authorList>
    </citation>
    <scope>NUCLEOTIDE SEQUENCE [LARGE SCALE GENOMIC DNA]</scope>
    <source>
        <strain evidence="3">CGMCC 1.7737</strain>
    </source>
</reference>
<keyword evidence="1" id="KW-1133">Transmembrane helix</keyword>
<feature type="transmembrane region" description="Helical" evidence="1">
    <location>
        <begin position="12"/>
        <end position="30"/>
    </location>
</feature>
<proteinExistence type="predicted"/>
<dbReference type="EMBL" id="FTNO01000004">
    <property type="protein sequence ID" value="SIR77458.1"/>
    <property type="molecule type" value="Genomic_DNA"/>
</dbReference>
<sequence>MTLRKLHYAHYYLGLSILSMLLFTCTTLNLEPFKQLTTMYSTAIVVILFTLLTVIQSINDS</sequence>
<keyword evidence="3" id="KW-1185">Reference proteome</keyword>
<keyword evidence="1" id="KW-0812">Transmembrane</keyword>
<keyword evidence="1" id="KW-0472">Membrane</keyword>
<protein>
    <submittedName>
        <fullName evidence="2">Uncharacterized protein</fullName>
    </submittedName>
</protein>